<dbReference type="PANTHER" id="PTHR19143">
    <property type="entry name" value="FIBRINOGEN/TENASCIN/ANGIOPOEITIN"/>
    <property type="match status" value="1"/>
</dbReference>
<dbReference type="AlphaFoldDB" id="T1FI69"/>
<evidence type="ECO:0000313" key="2">
    <source>
        <dbReference type="EMBL" id="ESN90961.1"/>
    </source>
</evidence>
<name>T1FI69_HELRO</name>
<evidence type="ECO:0000259" key="1">
    <source>
        <dbReference type="PROSITE" id="PS51406"/>
    </source>
</evidence>
<dbReference type="Pfam" id="PF00147">
    <property type="entry name" value="Fibrinogen_C"/>
    <property type="match status" value="1"/>
</dbReference>
<reference evidence="4" key="1">
    <citation type="submission" date="2012-12" db="EMBL/GenBank/DDBJ databases">
        <authorList>
            <person name="Hellsten U."/>
            <person name="Grimwood J."/>
            <person name="Chapman J.A."/>
            <person name="Shapiro H."/>
            <person name="Aerts A."/>
            <person name="Otillar R.P."/>
            <person name="Terry A.Y."/>
            <person name="Boore J.L."/>
            <person name="Simakov O."/>
            <person name="Marletaz F."/>
            <person name="Cho S.-J."/>
            <person name="Edsinger-Gonzales E."/>
            <person name="Havlak P."/>
            <person name="Kuo D.-H."/>
            <person name="Larsson T."/>
            <person name="Lv J."/>
            <person name="Arendt D."/>
            <person name="Savage R."/>
            <person name="Osoegawa K."/>
            <person name="de Jong P."/>
            <person name="Lindberg D.R."/>
            <person name="Seaver E.C."/>
            <person name="Weisblat D.A."/>
            <person name="Putnam N.H."/>
            <person name="Grigoriev I.V."/>
            <person name="Rokhsar D.S."/>
        </authorList>
    </citation>
    <scope>NUCLEOTIDE SEQUENCE</scope>
</reference>
<evidence type="ECO:0000313" key="3">
    <source>
        <dbReference type="EnsemblMetazoa" id="HelroP182434"/>
    </source>
</evidence>
<reference evidence="3" key="3">
    <citation type="submission" date="2015-06" db="UniProtKB">
        <authorList>
            <consortium name="EnsemblMetazoa"/>
        </authorList>
    </citation>
    <scope>IDENTIFICATION</scope>
</reference>
<evidence type="ECO:0000313" key="4">
    <source>
        <dbReference type="Proteomes" id="UP000015101"/>
    </source>
</evidence>
<dbReference type="PROSITE" id="PS51406">
    <property type="entry name" value="FIBRINOGEN_C_2"/>
    <property type="match status" value="1"/>
</dbReference>
<protein>
    <recommendedName>
        <fullName evidence="1">Fibrinogen C-terminal domain-containing protein</fullName>
    </recommendedName>
</protein>
<dbReference type="eggNOG" id="KOG2579">
    <property type="taxonomic scope" value="Eukaryota"/>
</dbReference>
<dbReference type="STRING" id="6412.T1FI69"/>
<dbReference type="InterPro" id="IPR050373">
    <property type="entry name" value="Fibrinogen_C-term_domain"/>
</dbReference>
<sequence length="192" mass="21830">MFLVQLKVNPASKSFNKNWSQFKIGFSEPDSSASPNTAGSECCCGKSWNAFWIGNELLFKLTNSYKCGLHVFLNVSQEIPELQYSYYDQFIVGSEAAKYRMEAINFARGNCSTSKGLMRVGMSFSTFDQDNDPDGWVNCAARYEAGWWYAAYLSWFGNCGFTNFNTFSPHFLSLYGSETNRLFASQMWLECI</sequence>
<proteinExistence type="predicted"/>
<keyword evidence="4" id="KW-1185">Reference proteome</keyword>
<dbReference type="InParanoid" id="T1FI69"/>
<dbReference type="OrthoDB" id="7972392at2759"/>
<dbReference type="GeneID" id="20208518"/>
<dbReference type="Proteomes" id="UP000015101">
    <property type="component" value="Unassembled WGS sequence"/>
</dbReference>
<dbReference type="InterPro" id="IPR036056">
    <property type="entry name" value="Fibrinogen-like_C"/>
</dbReference>
<dbReference type="KEGG" id="hro:HELRODRAFT_182434"/>
<dbReference type="EMBL" id="KB097736">
    <property type="protein sequence ID" value="ESN90961.1"/>
    <property type="molecule type" value="Genomic_DNA"/>
</dbReference>
<dbReference type="PANTHER" id="PTHR19143:SF462">
    <property type="entry name" value="APPLE DOMAIN-CONTAINING PROTEIN"/>
    <property type="match status" value="1"/>
</dbReference>
<dbReference type="RefSeq" id="XP_009030944.1">
    <property type="nucleotide sequence ID" value="XM_009032696.1"/>
</dbReference>
<dbReference type="SUPFAM" id="SSF56496">
    <property type="entry name" value="Fibrinogen C-terminal domain-like"/>
    <property type="match status" value="1"/>
</dbReference>
<dbReference type="Gene3D" id="3.90.215.10">
    <property type="entry name" value="Gamma Fibrinogen, chain A, domain 1"/>
    <property type="match status" value="1"/>
</dbReference>
<dbReference type="EMBL" id="AMQM01008194">
    <property type="status" value="NOT_ANNOTATED_CDS"/>
    <property type="molecule type" value="Genomic_DNA"/>
</dbReference>
<dbReference type="InterPro" id="IPR002181">
    <property type="entry name" value="Fibrinogen_a/b/g_C_dom"/>
</dbReference>
<dbReference type="HOGENOM" id="CLU_1416585_0_0_1"/>
<reference evidence="2 4" key="2">
    <citation type="journal article" date="2013" name="Nature">
        <title>Insights into bilaterian evolution from three spiralian genomes.</title>
        <authorList>
            <person name="Simakov O."/>
            <person name="Marletaz F."/>
            <person name="Cho S.J."/>
            <person name="Edsinger-Gonzales E."/>
            <person name="Havlak P."/>
            <person name="Hellsten U."/>
            <person name="Kuo D.H."/>
            <person name="Larsson T."/>
            <person name="Lv J."/>
            <person name="Arendt D."/>
            <person name="Savage R."/>
            <person name="Osoegawa K."/>
            <person name="de Jong P."/>
            <person name="Grimwood J."/>
            <person name="Chapman J.A."/>
            <person name="Shapiro H."/>
            <person name="Aerts A."/>
            <person name="Otillar R.P."/>
            <person name="Terry A.Y."/>
            <person name="Boore J.L."/>
            <person name="Grigoriev I.V."/>
            <person name="Lindberg D.R."/>
            <person name="Seaver E.C."/>
            <person name="Weisblat D.A."/>
            <person name="Putnam N.H."/>
            <person name="Rokhsar D.S."/>
        </authorList>
    </citation>
    <scope>NUCLEOTIDE SEQUENCE</scope>
</reference>
<dbReference type="CTD" id="20208518"/>
<dbReference type="InterPro" id="IPR014716">
    <property type="entry name" value="Fibrinogen_a/b/g_C_1"/>
</dbReference>
<dbReference type="SMART" id="SM00186">
    <property type="entry name" value="FBG"/>
    <property type="match status" value="1"/>
</dbReference>
<accession>T1FI69</accession>
<dbReference type="GO" id="GO:0005615">
    <property type="term" value="C:extracellular space"/>
    <property type="evidence" value="ECO:0000318"/>
    <property type="project" value="GO_Central"/>
</dbReference>
<feature type="domain" description="Fibrinogen C-terminal" evidence="1">
    <location>
        <begin position="1"/>
        <end position="165"/>
    </location>
</feature>
<organism evidence="3 4">
    <name type="scientific">Helobdella robusta</name>
    <name type="common">Californian leech</name>
    <dbReference type="NCBI Taxonomy" id="6412"/>
    <lineage>
        <taxon>Eukaryota</taxon>
        <taxon>Metazoa</taxon>
        <taxon>Spiralia</taxon>
        <taxon>Lophotrochozoa</taxon>
        <taxon>Annelida</taxon>
        <taxon>Clitellata</taxon>
        <taxon>Hirudinea</taxon>
        <taxon>Rhynchobdellida</taxon>
        <taxon>Glossiphoniidae</taxon>
        <taxon>Helobdella</taxon>
    </lineage>
</organism>
<dbReference type="EnsemblMetazoa" id="HelroT182434">
    <property type="protein sequence ID" value="HelroP182434"/>
    <property type="gene ID" value="HelroG182434"/>
</dbReference>
<gene>
    <name evidence="3" type="primary">20208518</name>
    <name evidence="2" type="ORF">HELRODRAFT_182434</name>
</gene>